<evidence type="ECO:0000313" key="3">
    <source>
        <dbReference type="Proteomes" id="UP000008909"/>
    </source>
</evidence>
<keyword evidence="3" id="KW-1185">Reference proteome</keyword>
<organism evidence="2 3">
    <name type="scientific">Clonorchis sinensis</name>
    <name type="common">Chinese liver fluke</name>
    <dbReference type="NCBI Taxonomy" id="79923"/>
    <lineage>
        <taxon>Eukaryota</taxon>
        <taxon>Metazoa</taxon>
        <taxon>Spiralia</taxon>
        <taxon>Lophotrochozoa</taxon>
        <taxon>Platyhelminthes</taxon>
        <taxon>Trematoda</taxon>
        <taxon>Digenea</taxon>
        <taxon>Opisthorchiida</taxon>
        <taxon>Opisthorchiata</taxon>
        <taxon>Opisthorchiidae</taxon>
        <taxon>Clonorchis</taxon>
    </lineage>
</organism>
<feature type="region of interest" description="Disordered" evidence="1">
    <location>
        <begin position="238"/>
        <end position="303"/>
    </location>
</feature>
<name>G7YWM5_CLOSI</name>
<dbReference type="EMBL" id="DF144682">
    <property type="protein sequence ID" value="GAA57355.1"/>
    <property type="molecule type" value="Genomic_DNA"/>
</dbReference>
<evidence type="ECO:0000313" key="2">
    <source>
        <dbReference type="EMBL" id="GAA57355.1"/>
    </source>
</evidence>
<gene>
    <name evidence="2" type="ORF">CLF_112581</name>
</gene>
<evidence type="ECO:0000256" key="1">
    <source>
        <dbReference type="SAM" id="MobiDB-lite"/>
    </source>
</evidence>
<dbReference type="Proteomes" id="UP000008909">
    <property type="component" value="Unassembled WGS sequence"/>
</dbReference>
<accession>G7YWM5</accession>
<sequence>MNEAKGLIVATSSSMGHIMHFESSAYSCGTLRSNIQHHEGQIRGTLINALFGLETTATCDVVQQLSEGETQEIICLAHIFMDIKTPAYFCGTLRSNIHLHEEEIRRTLINVLFGLETNATCNVVKQLSEGLVVELDPGRLVQIQRQDPVLRKVAAALLDGSNIENGEGDKELEKFQNHFDRLSLNEASIISWNTTDSDVVLSVIPRKIGLWPATRLYLEELGGERRKARENVTAVQERTREKTASKKAQPFPLGAKAKWKDRQNPGRSGLGARKLGSRWRGRLPLPKAERTSMQFKTVGDRRE</sequence>
<reference key="2">
    <citation type="submission" date="2011-10" db="EMBL/GenBank/DDBJ databases">
        <title>The genome and transcriptome sequence of Clonorchis sinensis provide insights into the carcinogenic liver fluke.</title>
        <authorList>
            <person name="Wang X."/>
            <person name="Huang Y."/>
            <person name="Chen W."/>
            <person name="Liu H."/>
            <person name="Guo L."/>
            <person name="Chen Y."/>
            <person name="Luo F."/>
            <person name="Zhou W."/>
            <person name="Sun J."/>
            <person name="Mao Q."/>
            <person name="Liang P."/>
            <person name="Zhou C."/>
            <person name="Tian Y."/>
            <person name="Men J."/>
            <person name="Lv X."/>
            <person name="Huang L."/>
            <person name="Zhou J."/>
            <person name="Hu Y."/>
            <person name="Li R."/>
            <person name="Zhang F."/>
            <person name="Lei H."/>
            <person name="Li X."/>
            <person name="Hu X."/>
            <person name="Liang C."/>
            <person name="Xu J."/>
            <person name="Wu Z."/>
            <person name="Yu X."/>
        </authorList>
    </citation>
    <scope>NUCLEOTIDE SEQUENCE</scope>
    <source>
        <strain>Henan</strain>
    </source>
</reference>
<protein>
    <submittedName>
        <fullName evidence="2">Uncharacterized protein</fullName>
    </submittedName>
</protein>
<proteinExistence type="predicted"/>
<dbReference type="AlphaFoldDB" id="G7YWM5"/>
<reference evidence="2" key="1">
    <citation type="journal article" date="2011" name="Genome Biol.">
        <title>The draft genome of the carcinogenic human liver fluke Clonorchis sinensis.</title>
        <authorList>
            <person name="Wang X."/>
            <person name="Chen W."/>
            <person name="Huang Y."/>
            <person name="Sun J."/>
            <person name="Men J."/>
            <person name="Liu H."/>
            <person name="Luo F."/>
            <person name="Guo L."/>
            <person name="Lv X."/>
            <person name="Deng C."/>
            <person name="Zhou C."/>
            <person name="Fan Y."/>
            <person name="Li X."/>
            <person name="Huang L."/>
            <person name="Hu Y."/>
            <person name="Liang C."/>
            <person name="Hu X."/>
            <person name="Xu J."/>
            <person name="Yu X."/>
        </authorList>
    </citation>
    <scope>NUCLEOTIDE SEQUENCE [LARGE SCALE GENOMIC DNA]</scope>
    <source>
        <strain evidence="2">Henan</strain>
    </source>
</reference>